<dbReference type="Proteomes" id="UP000188533">
    <property type="component" value="Unassembled WGS sequence"/>
</dbReference>
<dbReference type="AlphaFoldDB" id="A0A1Q3DUZ2"/>
<evidence type="ECO:0000256" key="1">
    <source>
        <dbReference type="SAM" id="SignalP"/>
    </source>
</evidence>
<name>A0A1Q3DUZ2_LENED</name>
<feature type="signal peptide" evidence="1">
    <location>
        <begin position="1"/>
        <end position="31"/>
    </location>
</feature>
<sequence length="139" mass="15537">MHLFKRSHSGLRFTSLHLLILIPISCLISEASRVRTAFEPIFIRVLMVLRLPSQLESFVPPPASQALNAADAVYTPWRGQFLVSGTRASDIGSNVNIRVTGVETDGETPHRQSHLWPSRSALCHDFFGMANSLRLWLSL</sequence>
<accession>A0A1Q3DUZ2</accession>
<evidence type="ECO:0008006" key="4">
    <source>
        <dbReference type="Google" id="ProtNLM"/>
    </source>
</evidence>
<keyword evidence="1" id="KW-0732">Signal</keyword>
<reference evidence="2 3" key="2">
    <citation type="submission" date="2017-02" db="EMBL/GenBank/DDBJ databases">
        <title>A genome survey and senescence transcriptome analysis in Lentinula edodes.</title>
        <authorList>
            <person name="Sakamoto Y."/>
            <person name="Nakade K."/>
            <person name="Sato S."/>
            <person name="Yoshida Y."/>
            <person name="Miyazaki K."/>
            <person name="Natsume S."/>
            <person name="Konno N."/>
        </authorList>
    </citation>
    <scope>NUCLEOTIDE SEQUENCE [LARGE SCALE GENOMIC DNA]</scope>
    <source>
        <strain evidence="2 3">NBRC 111202</strain>
    </source>
</reference>
<keyword evidence="3" id="KW-1185">Reference proteome</keyword>
<protein>
    <recommendedName>
        <fullName evidence="4">Secreted protein</fullName>
    </recommendedName>
</protein>
<proteinExistence type="predicted"/>
<feature type="chain" id="PRO_5010213834" description="Secreted protein" evidence="1">
    <location>
        <begin position="32"/>
        <end position="139"/>
    </location>
</feature>
<gene>
    <name evidence="2" type="ORF">LENED_000084</name>
</gene>
<reference evidence="2 3" key="1">
    <citation type="submission" date="2016-08" db="EMBL/GenBank/DDBJ databases">
        <authorList>
            <consortium name="Lentinula edodes genome sequencing consortium"/>
            <person name="Sakamoto Y."/>
            <person name="Nakade K."/>
            <person name="Sato S."/>
            <person name="Yoshida Y."/>
            <person name="Miyazaki K."/>
            <person name="Natsume S."/>
            <person name="Konno N."/>
        </authorList>
    </citation>
    <scope>NUCLEOTIDE SEQUENCE [LARGE SCALE GENOMIC DNA]</scope>
    <source>
        <strain evidence="2 3">NBRC 111202</strain>
    </source>
</reference>
<evidence type="ECO:0000313" key="3">
    <source>
        <dbReference type="Proteomes" id="UP000188533"/>
    </source>
</evidence>
<comment type="caution">
    <text evidence="2">The sequence shown here is derived from an EMBL/GenBank/DDBJ whole genome shotgun (WGS) entry which is preliminary data.</text>
</comment>
<organism evidence="2 3">
    <name type="scientific">Lentinula edodes</name>
    <name type="common">Shiitake mushroom</name>
    <name type="synonym">Lentinus edodes</name>
    <dbReference type="NCBI Taxonomy" id="5353"/>
    <lineage>
        <taxon>Eukaryota</taxon>
        <taxon>Fungi</taxon>
        <taxon>Dikarya</taxon>
        <taxon>Basidiomycota</taxon>
        <taxon>Agaricomycotina</taxon>
        <taxon>Agaricomycetes</taxon>
        <taxon>Agaricomycetidae</taxon>
        <taxon>Agaricales</taxon>
        <taxon>Marasmiineae</taxon>
        <taxon>Omphalotaceae</taxon>
        <taxon>Lentinula</taxon>
    </lineage>
</organism>
<dbReference type="EMBL" id="BDGU01000002">
    <property type="protein sequence ID" value="GAV98693.1"/>
    <property type="molecule type" value="Genomic_DNA"/>
</dbReference>
<evidence type="ECO:0000313" key="2">
    <source>
        <dbReference type="EMBL" id="GAV98693.1"/>
    </source>
</evidence>